<dbReference type="RefSeq" id="WP_004265515.1">
    <property type="nucleotide sequence ID" value="NZ_AP024685.1"/>
</dbReference>
<evidence type="ECO:0000313" key="2">
    <source>
        <dbReference type="EMBL" id="AXN36135.1"/>
    </source>
</evidence>
<dbReference type="GO" id="GO:0003677">
    <property type="term" value="F:DNA binding"/>
    <property type="evidence" value="ECO:0007669"/>
    <property type="project" value="InterPro"/>
</dbReference>
<dbReference type="EMBL" id="CP117683">
    <property type="protein sequence ID" value="WDC92402.1"/>
    <property type="molecule type" value="Genomic_DNA"/>
</dbReference>
<sequence length="74" mass="8471">MGKIEYEIMAEIGVLSENPAGWRKELNLISWNQRAPKFDLRDWAPDHAKMGKGVTLSNDEIASLRLILNEMETK</sequence>
<dbReference type="AlphaFoldDB" id="A0A0B2XLZ1"/>
<dbReference type="OrthoDB" id="7067273at2"/>
<dbReference type="PIRSF" id="PIRSF037246">
    <property type="entry name" value="UCP037246"/>
    <property type="match status" value="1"/>
</dbReference>
<dbReference type="Pfam" id="PF02229">
    <property type="entry name" value="PC4"/>
    <property type="match status" value="1"/>
</dbReference>
<reference evidence="3 6" key="2">
    <citation type="submission" date="2021-05" db="EMBL/GenBank/DDBJ databases">
        <title>Complete Genome Sequence of Latilactobacillus sp. Strain WDN19, a High D-Aspartate-producing Lactic Acid Bacterium Isolated from a Japanese Pickle.</title>
        <authorList>
            <person name="Kajitani K."/>
            <person name="Takahashi S."/>
        </authorList>
    </citation>
    <scope>NUCLEOTIDE SEQUENCE [LARGE SCALE GENOMIC DNA]</scope>
    <source>
        <strain evidence="3 6">WDN19</strain>
    </source>
</reference>
<dbReference type="Proteomes" id="UP000825100">
    <property type="component" value="Chromosome"/>
</dbReference>
<dbReference type="InterPro" id="IPR017154">
    <property type="entry name" value="PC4-like"/>
</dbReference>
<dbReference type="KEGG" id="lcv:FBA2_03515"/>
<evidence type="ECO:0000313" key="3">
    <source>
        <dbReference type="EMBL" id="BCX30059.1"/>
    </source>
</evidence>
<reference evidence="4" key="3">
    <citation type="submission" date="2023-02" db="EMBL/GenBank/DDBJ databases">
        <title>Complete genome sequence of Lactobacillus curvatus CACC879 isolated from Pig feces.</title>
        <authorList>
            <person name="Park S."/>
            <person name="Park M.A."/>
            <person name="Kim D.-H."/>
            <person name="Kim Y."/>
        </authorList>
    </citation>
    <scope>NUCLEOTIDE SEQUENCE</scope>
    <source>
        <strain evidence="4">CACC879</strain>
    </source>
</reference>
<evidence type="ECO:0000313" key="4">
    <source>
        <dbReference type="EMBL" id="WDC92402.1"/>
    </source>
</evidence>
<dbReference type="Proteomes" id="UP001215533">
    <property type="component" value="Chromosome"/>
</dbReference>
<feature type="domain" description="Transcriptional coactivator p15 (PC4) C-terminal" evidence="1">
    <location>
        <begin position="20"/>
        <end position="65"/>
    </location>
</feature>
<evidence type="ECO:0000259" key="1">
    <source>
        <dbReference type="Pfam" id="PF02229"/>
    </source>
</evidence>
<name>A0A0B2XLZ1_LATCU</name>
<dbReference type="GeneID" id="49610044"/>
<dbReference type="STRING" id="28038.BCY75_08970"/>
<protein>
    <submittedName>
        <fullName evidence="4">PC4/YdbC family ssDNA-binding protein</fullName>
    </submittedName>
</protein>
<proteinExistence type="predicted"/>
<dbReference type="Proteomes" id="UP000257607">
    <property type="component" value="Chromosome"/>
</dbReference>
<dbReference type="EMBL" id="CP031003">
    <property type="protein sequence ID" value="AXN36135.1"/>
    <property type="molecule type" value="Genomic_DNA"/>
</dbReference>
<reference evidence="2 5" key="1">
    <citation type="submission" date="2018-07" db="EMBL/GenBank/DDBJ databases">
        <title>Lactobacillus curvatus genome sequence.</title>
        <authorList>
            <person name="Prechtl R."/>
        </authorList>
    </citation>
    <scope>NUCLEOTIDE SEQUENCE [LARGE SCALE GENOMIC DNA]</scope>
    <source>
        <strain evidence="2 5">TMW 1.1928</strain>
    </source>
</reference>
<evidence type="ECO:0000313" key="5">
    <source>
        <dbReference type="Proteomes" id="UP000257607"/>
    </source>
</evidence>
<dbReference type="Gene3D" id="2.30.31.70">
    <property type="match status" value="1"/>
</dbReference>
<keyword evidence="6" id="KW-1185">Reference proteome</keyword>
<evidence type="ECO:0000313" key="6">
    <source>
        <dbReference type="Proteomes" id="UP000825100"/>
    </source>
</evidence>
<dbReference type="GO" id="GO:0006355">
    <property type="term" value="P:regulation of DNA-templated transcription"/>
    <property type="evidence" value="ECO:0007669"/>
    <property type="project" value="InterPro"/>
</dbReference>
<dbReference type="EMBL" id="AP024685">
    <property type="protein sequence ID" value="BCX30059.1"/>
    <property type="molecule type" value="Genomic_DNA"/>
</dbReference>
<accession>A0A0B2XLZ1</accession>
<organism evidence="2 5">
    <name type="scientific">Latilactobacillus curvatus</name>
    <name type="common">Lactobacillus curvatus</name>
    <dbReference type="NCBI Taxonomy" id="28038"/>
    <lineage>
        <taxon>Bacteria</taxon>
        <taxon>Bacillati</taxon>
        <taxon>Bacillota</taxon>
        <taxon>Bacilli</taxon>
        <taxon>Lactobacillales</taxon>
        <taxon>Lactobacillaceae</taxon>
        <taxon>Latilactobacillus</taxon>
    </lineage>
</organism>
<dbReference type="InterPro" id="IPR003173">
    <property type="entry name" value="PC4_C"/>
</dbReference>
<gene>
    <name evidence="2" type="ORF">DT351_07045</name>
    <name evidence="3" type="ORF">LTWDN19_06260</name>
    <name evidence="4" type="ORF">PSR33_02295</name>
</gene>